<sequence>MSVEAHGKVGRALVFATNRWGQYVKIYTIPRYTNTEGQKKVRHAYGQIGQLWRTMTPEQKEVYHAGAKRLRINPFNYFFKVIWPDFYVLEYSTITGKAILNKNYLGFGGY</sequence>
<dbReference type="InterPro" id="IPR036910">
    <property type="entry name" value="HMG_box_dom_sf"/>
</dbReference>
<gene>
    <name evidence="1" type="ORF">S06H3_25746</name>
</gene>
<dbReference type="AlphaFoldDB" id="X1LWL2"/>
<accession>X1LWL2</accession>
<dbReference type="SUPFAM" id="SSF47095">
    <property type="entry name" value="HMG-box"/>
    <property type="match status" value="1"/>
</dbReference>
<reference evidence="1" key="1">
    <citation type="journal article" date="2014" name="Front. Microbiol.">
        <title>High frequency of phylogenetically diverse reductive dehalogenase-homologous genes in deep subseafloor sedimentary metagenomes.</title>
        <authorList>
            <person name="Kawai M."/>
            <person name="Futagami T."/>
            <person name="Toyoda A."/>
            <person name="Takaki Y."/>
            <person name="Nishi S."/>
            <person name="Hori S."/>
            <person name="Arai W."/>
            <person name="Tsubouchi T."/>
            <person name="Morono Y."/>
            <person name="Uchiyama I."/>
            <person name="Ito T."/>
            <person name="Fujiyama A."/>
            <person name="Inagaki F."/>
            <person name="Takami H."/>
        </authorList>
    </citation>
    <scope>NUCLEOTIDE SEQUENCE</scope>
    <source>
        <strain evidence="1">Expedition CK06-06</strain>
    </source>
</reference>
<protein>
    <submittedName>
        <fullName evidence="1">Uncharacterized protein</fullName>
    </submittedName>
</protein>
<organism evidence="1">
    <name type="scientific">marine sediment metagenome</name>
    <dbReference type="NCBI Taxonomy" id="412755"/>
    <lineage>
        <taxon>unclassified sequences</taxon>
        <taxon>metagenomes</taxon>
        <taxon>ecological metagenomes</taxon>
    </lineage>
</organism>
<dbReference type="EMBL" id="BARV01014834">
    <property type="protein sequence ID" value="GAI23787.1"/>
    <property type="molecule type" value="Genomic_DNA"/>
</dbReference>
<evidence type="ECO:0000313" key="1">
    <source>
        <dbReference type="EMBL" id="GAI23787.1"/>
    </source>
</evidence>
<name>X1LWL2_9ZZZZ</name>
<proteinExistence type="predicted"/>
<comment type="caution">
    <text evidence="1">The sequence shown here is derived from an EMBL/GenBank/DDBJ whole genome shotgun (WGS) entry which is preliminary data.</text>
</comment>